<proteinExistence type="predicted"/>
<protein>
    <recommendedName>
        <fullName evidence="5">Lipoprotein</fullName>
    </recommendedName>
</protein>
<feature type="region of interest" description="Disordered" evidence="1">
    <location>
        <begin position="134"/>
        <end position="153"/>
    </location>
</feature>
<evidence type="ECO:0000256" key="2">
    <source>
        <dbReference type="SAM" id="SignalP"/>
    </source>
</evidence>
<evidence type="ECO:0008006" key="5">
    <source>
        <dbReference type="Google" id="ProtNLM"/>
    </source>
</evidence>
<accession>A0ABZ1RNJ1</accession>
<keyword evidence="4" id="KW-1185">Reference proteome</keyword>
<sequence length="153" mass="14566">MLKNIRAVCVTAAGVAAALALTGCGSGGDSDGAAPDKKPAATPAAGTPSASGAGGAAKAGSLDGAWVSAANPGEIVILTVKSPVAIVIDGGKTCKGAVSGKDLTLVCPSGGKRTKGTVDSVDATSLKITWEGAGTDTFQKSDAGKLPTALPSS</sequence>
<evidence type="ECO:0000313" key="3">
    <source>
        <dbReference type="EMBL" id="WUO48045.1"/>
    </source>
</evidence>
<feature type="region of interest" description="Disordered" evidence="1">
    <location>
        <begin position="30"/>
        <end position="59"/>
    </location>
</feature>
<dbReference type="Proteomes" id="UP001432075">
    <property type="component" value="Chromosome"/>
</dbReference>
<dbReference type="EMBL" id="CP108057">
    <property type="protein sequence ID" value="WUO48045.1"/>
    <property type="molecule type" value="Genomic_DNA"/>
</dbReference>
<feature type="signal peptide" evidence="2">
    <location>
        <begin position="1"/>
        <end position="20"/>
    </location>
</feature>
<dbReference type="PROSITE" id="PS51257">
    <property type="entry name" value="PROKAR_LIPOPROTEIN"/>
    <property type="match status" value="1"/>
</dbReference>
<organism evidence="3 4">
    <name type="scientific">Streptomyces goshikiensis</name>
    <dbReference type="NCBI Taxonomy" id="1942"/>
    <lineage>
        <taxon>Bacteria</taxon>
        <taxon>Bacillati</taxon>
        <taxon>Actinomycetota</taxon>
        <taxon>Actinomycetes</taxon>
        <taxon>Kitasatosporales</taxon>
        <taxon>Streptomycetaceae</taxon>
        <taxon>Streptomyces</taxon>
    </lineage>
</organism>
<keyword evidence="2" id="KW-0732">Signal</keyword>
<name>A0ABZ1RNJ1_9ACTN</name>
<evidence type="ECO:0000256" key="1">
    <source>
        <dbReference type="SAM" id="MobiDB-lite"/>
    </source>
</evidence>
<gene>
    <name evidence="3" type="ORF">OHU17_20600</name>
</gene>
<dbReference type="RefSeq" id="WP_229895552.1">
    <property type="nucleotide sequence ID" value="NZ_BMVE01000011.1"/>
</dbReference>
<evidence type="ECO:0000313" key="4">
    <source>
        <dbReference type="Proteomes" id="UP001432075"/>
    </source>
</evidence>
<feature type="compositionally biased region" description="Low complexity" evidence="1">
    <location>
        <begin position="40"/>
        <end position="51"/>
    </location>
</feature>
<reference evidence="3" key="1">
    <citation type="submission" date="2022-10" db="EMBL/GenBank/DDBJ databases">
        <title>The complete genomes of actinobacterial strains from the NBC collection.</title>
        <authorList>
            <person name="Joergensen T.S."/>
            <person name="Alvarez Arevalo M."/>
            <person name="Sterndorff E.B."/>
            <person name="Faurdal D."/>
            <person name="Vuksanovic O."/>
            <person name="Mourched A.-S."/>
            <person name="Charusanti P."/>
            <person name="Shaw S."/>
            <person name="Blin K."/>
            <person name="Weber T."/>
        </authorList>
    </citation>
    <scope>NUCLEOTIDE SEQUENCE</scope>
    <source>
        <strain evidence="3">NBC_00283</strain>
    </source>
</reference>
<feature type="chain" id="PRO_5045702695" description="Lipoprotein" evidence="2">
    <location>
        <begin position="21"/>
        <end position="153"/>
    </location>
</feature>